<dbReference type="GO" id="GO:0046514">
    <property type="term" value="P:ceramide catabolic process"/>
    <property type="evidence" value="ECO:0007669"/>
    <property type="project" value="TreeGrafter"/>
</dbReference>
<feature type="region of interest" description="Disordered" evidence="9">
    <location>
        <begin position="124"/>
        <end position="147"/>
    </location>
</feature>
<feature type="transmembrane region" description="Helical" evidence="10">
    <location>
        <begin position="42"/>
        <end position="60"/>
    </location>
</feature>
<dbReference type="GO" id="GO:0005789">
    <property type="term" value="C:endoplasmic reticulum membrane"/>
    <property type="evidence" value="ECO:0007669"/>
    <property type="project" value="TreeGrafter"/>
</dbReference>
<feature type="transmembrane region" description="Helical" evidence="10">
    <location>
        <begin position="80"/>
        <end position="98"/>
    </location>
</feature>
<dbReference type="GO" id="GO:0016811">
    <property type="term" value="F:hydrolase activity, acting on carbon-nitrogen (but not peptide) bonds, in linear amides"/>
    <property type="evidence" value="ECO:0007669"/>
    <property type="project" value="InterPro"/>
</dbReference>
<comment type="caution">
    <text evidence="11">The sequence shown here is derived from an EMBL/GenBank/DDBJ whole genome shotgun (WGS) entry which is preliminary data.</text>
</comment>
<dbReference type="InterPro" id="IPR008901">
    <property type="entry name" value="ACER"/>
</dbReference>
<keyword evidence="5 10" id="KW-1133">Transmembrane helix</keyword>
<keyword evidence="7" id="KW-0479">Metal-binding</keyword>
<feature type="transmembrane region" description="Helical" evidence="10">
    <location>
        <begin position="212"/>
        <end position="229"/>
    </location>
</feature>
<keyword evidence="4" id="KW-0378">Hydrolase</keyword>
<evidence type="ECO:0000256" key="10">
    <source>
        <dbReference type="SAM" id="Phobius"/>
    </source>
</evidence>
<keyword evidence="12" id="KW-1185">Reference proteome</keyword>
<keyword evidence="8" id="KW-0862">Zinc</keyword>
<comment type="cofactor">
    <cofactor evidence="8">
        <name>Zn(2+)</name>
        <dbReference type="ChEBI" id="CHEBI:29105"/>
    </cofactor>
</comment>
<dbReference type="GO" id="GO:0046513">
    <property type="term" value="P:ceramide biosynthetic process"/>
    <property type="evidence" value="ECO:0007669"/>
    <property type="project" value="TreeGrafter"/>
</dbReference>
<feature type="transmembrane region" description="Helical" evidence="10">
    <location>
        <begin position="249"/>
        <end position="267"/>
    </location>
</feature>
<keyword evidence="3 10" id="KW-0812">Transmembrane</keyword>
<comment type="similarity">
    <text evidence="2">Belongs to the alkaline ceramidase family.</text>
</comment>
<dbReference type="PANTHER" id="PTHR46187">
    <property type="entry name" value="ALKALINE CERAMIDASE 3"/>
    <property type="match status" value="1"/>
</dbReference>
<dbReference type="Proteomes" id="UP001295740">
    <property type="component" value="Unassembled WGS sequence"/>
</dbReference>
<proteinExistence type="inferred from homology"/>
<feature type="binding site" evidence="8">
    <location>
        <position position="255"/>
    </location>
    <ligand>
        <name>Zn(2+)</name>
        <dbReference type="ChEBI" id="CHEBI:29105"/>
        <note>catalytic</note>
    </ligand>
</feature>
<evidence type="ECO:0000313" key="11">
    <source>
        <dbReference type="EMBL" id="CAJ2512801.1"/>
    </source>
</evidence>
<feature type="transmembrane region" description="Helical" evidence="10">
    <location>
        <begin position="149"/>
        <end position="166"/>
    </location>
</feature>
<evidence type="ECO:0000256" key="8">
    <source>
        <dbReference type="PIRSR" id="PIRSR608901-2"/>
    </source>
</evidence>
<evidence type="ECO:0000256" key="6">
    <source>
        <dbReference type="ARBA" id="ARBA00023136"/>
    </source>
</evidence>
<evidence type="ECO:0000256" key="3">
    <source>
        <dbReference type="ARBA" id="ARBA00022692"/>
    </source>
</evidence>
<dbReference type="AlphaFoldDB" id="A0AAI8YQ15"/>
<dbReference type="Pfam" id="PF05875">
    <property type="entry name" value="Ceramidase"/>
    <property type="match status" value="1"/>
</dbReference>
<dbReference type="PANTHER" id="PTHR46187:SF1">
    <property type="entry name" value="ALKALINE PHYTOCERAMIDASE"/>
    <property type="match status" value="1"/>
</dbReference>
<dbReference type="GO" id="GO:0046872">
    <property type="term" value="F:metal ion binding"/>
    <property type="evidence" value="ECO:0007669"/>
    <property type="project" value="UniProtKB-KW"/>
</dbReference>
<evidence type="ECO:0000256" key="4">
    <source>
        <dbReference type="ARBA" id="ARBA00022801"/>
    </source>
</evidence>
<evidence type="ECO:0000313" key="12">
    <source>
        <dbReference type="Proteomes" id="UP001295740"/>
    </source>
</evidence>
<evidence type="ECO:0000256" key="7">
    <source>
        <dbReference type="PIRSR" id="PIRSR608901-1"/>
    </source>
</evidence>
<evidence type="ECO:0000256" key="9">
    <source>
        <dbReference type="SAM" id="MobiDB-lite"/>
    </source>
</evidence>
<evidence type="ECO:0000256" key="2">
    <source>
        <dbReference type="ARBA" id="ARBA00009780"/>
    </source>
</evidence>
<name>A0AAI8YQ15_9PEZI</name>
<evidence type="ECO:0000256" key="5">
    <source>
        <dbReference type="ARBA" id="ARBA00022989"/>
    </source>
</evidence>
<feature type="compositionally biased region" description="Low complexity" evidence="9">
    <location>
        <begin position="124"/>
        <end position="142"/>
    </location>
</feature>
<keyword evidence="6 10" id="KW-0472">Membrane</keyword>
<comment type="subcellular location">
    <subcellularLocation>
        <location evidence="1">Membrane</location>
        <topology evidence="1">Multi-pass membrane protein</topology>
    </subcellularLocation>
</comment>
<reference evidence="11" key="1">
    <citation type="submission" date="2023-10" db="EMBL/GenBank/DDBJ databases">
        <authorList>
            <person name="Hackl T."/>
        </authorList>
    </citation>
    <scope>NUCLEOTIDE SEQUENCE</scope>
</reference>
<accession>A0AAI8YQ15</accession>
<feature type="transmembrane region" description="Helical" evidence="10">
    <location>
        <begin position="172"/>
        <end position="191"/>
    </location>
</feature>
<keyword evidence="7" id="KW-0106">Calcium</keyword>
<feature type="binding site" evidence="8">
    <location>
        <position position="259"/>
    </location>
    <ligand>
        <name>Zn(2+)</name>
        <dbReference type="ChEBI" id="CHEBI:29105"/>
        <note>catalytic</note>
    </ligand>
</feature>
<protein>
    <submittedName>
        <fullName evidence="11">Uu.00g009200.m01.CDS01</fullName>
    </submittedName>
</protein>
<feature type="binding site" evidence="7">
    <location>
        <position position="41"/>
    </location>
    <ligand>
        <name>Ca(2+)</name>
        <dbReference type="ChEBI" id="CHEBI:29108"/>
    </ligand>
</feature>
<dbReference type="EMBL" id="CAUWAG010000020">
    <property type="protein sequence ID" value="CAJ2512801.1"/>
    <property type="molecule type" value="Genomic_DNA"/>
</dbReference>
<gene>
    <name evidence="11" type="ORF">KHLLAP_LOCUS13269</name>
</gene>
<organism evidence="11 12">
    <name type="scientific">Anthostomella pinea</name>
    <dbReference type="NCBI Taxonomy" id="933095"/>
    <lineage>
        <taxon>Eukaryota</taxon>
        <taxon>Fungi</taxon>
        <taxon>Dikarya</taxon>
        <taxon>Ascomycota</taxon>
        <taxon>Pezizomycotina</taxon>
        <taxon>Sordariomycetes</taxon>
        <taxon>Xylariomycetidae</taxon>
        <taxon>Xylariales</taxon>
        <taxon>Xylariaceae</taxon>
        <taxon>Anthostomella</taxon>
    </lineage>
</organism>
<feature type="binding site" evidence="8">
    <location>
        <position position="91"/>
    </location>
    <ligand>
        <name>Zn(2+)</name>
        <dbReference type="ChEBI" id="CHEBI:29105"/>
        <note>catalytic</note>
    </ligand>
</feature>
<evidence type="ECO:0000256" key="1">
    <source>
        <dbReference type="ARBA" id="ARBA00004141"/>
    </source>
</evidence>
<feature type="binding site" evidence="7">
    <location>
        <position position="30"/>
    </location>
    <ligand>
        <name>Ca(2+)</name>
        <dbReference type="ChEBI" id="CHEBI:29108"/>
    </ligand>
</feature>
<sequence length="288" mass="32585">MGHHNRHFAGDRYALSGAWSPPTSTANFCEEDYAVTRYLAEFINTLTNLIYVYLALRYMYSGPKSRGLFAPRTDFMSHSLLVLGVASFAFHATLRQTMQFADELGMLGIVWSLLQGLLTVSHASSSSPSSSSSSTSTSPSPTQNRSKQLKTNTALTLAFTLFAAFYVWTGKIIYHATGFWLILALIGLRGYHLLYRHAPPFAPEKRREWARRAARALVVLASGYILWQIDLEYCAELRALRARVGLPWAWAFELHGWWHILTGIAAARFMDIVREVRTELEKEKEKEV</sequence>